<gene>
    <name evidence="2" type="ORF">THAOC_06035</name>
</gene>
<organism evidence="2 3">
    <name type="scientific">Thalassiosira oceanica</name>
    <name type="common">Marine diatom</name>
    <dbReference type="NCBI Taxonomy" id="159749"/>
    <lineage>
        <taxon>Eukaryota</taxon>
        <taxon>Sar</taxon>
        <taxon>Stramenopiles</taxon>
        <taxon>Ochrophyta</taxon>
        <taxon>Bacillariophyta</taxon>
        <taxon>Coscinodiscophyceae</taxon>
        <taxon>Thalassiosirophycidae</taxon>
        <taxon>Thalassiosirales</taxon>
        <taxon>Thalassiosiraceae</taxon>
        <taxon>Thalassiosira</taxon>
    </lineage>
</organism>
<reference evidence="2 3" key="1">
    <citation type="journal article" date="2012" name="Genome Biol.">
        <title>Genome and low-iron response of an oceanic diatom adapted to chronic iron limitation.</title>
        <authorList>
            <person name="Lommer M."/>
            <person name="Specht M."/>
            <person name="Roy A.S."/>
            <person name="Kraemer L."/>
            <person name="Andreson R."/>
            <person name="Gutowska M.A."/>
            <person name="Wolf J."/>
            <person name="Bergner S.V."/>
            <person name="Schilhabel M.B."/>
            <person name="Klostermeier U.C."/>
            <person name="Beiko R.G."/>
            <person name="Rosenstiel P."/>
            <person name="Hippler M."/>
            <person name="Laroche J."/>
        </authorList>
    </citation>
    <scope>NUCLEOTIDE SEQUENCE [LARGE SCALE GENOMIC DNA]</scope>
    <source>
        <strain evidence="2 3">CCMP1005</strain>
    </source>
</reference>
<accession>K0TFQ6</accession>
<feature type="non-terminal residue" evidence="2">
    <location>
        <position position="64"/>
    </location>
</feature>
<feature type="region of interest" description="Disordered" evidence="1">
    <location>
        <begin position="32"/>
        <end position="64"/>
    </location>
</feature>
<dbReference type="EMBL" id="AGNL01005838">
    <property type="protein sequence ID" value="EJK72436.1"/>
    <property type="molecule type" value="Genomic_DNA"/>
</dbReference>
<evidence type="ECO:0000256" key="1">
    <source>
        <dbReference type="SAM" id="MobiDB-lite"/>
    </source>
</evidence>
<sequence length="64" mass="6722">MEGKKFKMFRQETNIAATVKYVAIAADFKSRASADSAATVTPGQAGPSAKKARTNESVSDIAEA</sequence>
<proteinExistence type="predicted"/>
<comment type="caution">
    <text evidence="2">The sequence shown here is derived from an EMBL/GenBank/DDBJ whole genome shotgun (WGS) entry which is preliminary data.</text>
</comment>
<keyword evidence="3" id="KW-1185">Reference proteome</keyword>
<dbReference type="AlphaFoldDB" id="K0TFQ6"/>
<protein>
    <submittedName>
        <fullName evidence="2">Uncharacterized protein</fullName>
    </submittedName>
</protein>
<evidence type="ECO:0000313" key="2">
    <source>
        <dbReference type="EMBL" id="EJK72436.1"/>
    </source>
</evidence>
<evidence type="ECO:0000313" key="3">
    <source>
        <dbReference type="Proteomes" id="UP000266841"/>
    </source>
</evidence>
<name>K0TFQ6_THAOC</name>
<dbReference type="Proteomes" id="UP000266841">
    <property type="component" value="Unassembled WGS sequence"/>
</dbReference>